<gene>
    <name evidence="1" type="ORF">A2571_00505</name>
</gene>
<accession>A0A1G2QFR0</accession>
<comment type="caution">
    <text evidence="1">The sequence shown here is derived from an EMBL/GenBank/DDBJ whole genome shotgun (WGS) entry which is preliminary data.</text>
</comment>
<name>A0A1G2QFR0_9BACT</name>
<reference evidence="1 2" key="1">
    <citation type="journal article" date="2016" name="Nat. Commun.">
        <title>Thousands of microbial genomes shed light on interconnected biogeochemical processes in an aquifer system.</title>
        <authorList>
            <person name="Anantharaman K."/>
            <person name="Brown C.T."/>
            <person name="Hug L.A."/>
            <person name="Sharon I."/>
            <person name="Castelle C.J."/>
            <person name="Probst A.J."/>
            <person name="Thomas B.C."/>
            <person name="Singh A."/>
            <person name="Wilkins M.J."/>
            <person name="Karaoz U."/>
            <person name="Brodie E.L."/>
            <person name="Williams K.H."/>
            <person name="Hubbard S.S."/>
            <person name="Banfield J.F."/>
        </authorList>
    </citation>
    <scope>NUCLEOTIDE SEQUENCE [LARGE SCALE GENOMIC DNA]</scope>
</reference>
<dbReference type="Proteomes" id="UP000177043">
    <property type="component" value="Unassembled WGS sequence"/>
</dbReference>
<organism evidence="1 2">
    <name type="scientific">Candidatus Vogelbacteria bacterium RIFOXYD1_FULL_44_32</name>
    <dbReference type="NCBI Taxonomy" id="1802438"/>
    <lineage>
        <taxon>Bacteria</taxon>
        <taxon>Candidatus Vogeliibacteriota</taxon>
    </lineage>
</organism>
<dbReference type="AlphaFoldDB" id="A0A1G2QFR0"/>
<proteinExistence type="predicted"/>
<dbReference type="EMBL" id="MHTJ01000002">
    <property type="protein sequence ID" value="OHA58852.1"/>
    <property type="molecule type" value="Genomic_DNA"/>
</dbReference>
<sequence length="96" mass="10972">MNISTPIDFAIVQEAKKLAGDWPLEVSRQEELGNLILIFTFPPNFTNFQGQSLTVVIEGNKPPSFHPTKYFERIAHNLTHKFHGQDKTKKHGNGRR</sequence>
<protein>
    <submittedName>
        <fullName evidence="1">Uncharacterized protein</fullName>
    </submittedName>
</protein>
<evidence type="ECO:0000313" key="2">
    <source>
        <dbReference type="Proteomes" id="UP000177043"/>
    </source>
</evidence>
<evidence type="ECO:0000313" key="1">
    <source>
        <dbReference type="EMBL" id="OHA58852.1"/>
    </source>
</evidence>